<dbReference type="Gene3D" id="3.30.70.1140">
    <property type="entry name" value="Phospho-2-dehydro-3-deoxyheptonate aldolase, domain 1"/>
    <property type="match status" value="1"/>
</dbReference>
<reference evidence="4 5" key="1">
    <citation type="submission" date="2018-08" db="EMBL/GenBank/DDBJ databases">
        <title>Acidipila sp. 4G-K13, an acidobacterium isolated from forest soil.</title>
        <authorList>
            <person name="Gao Z.-H."/>
            <person name="Qiu L.-H."/>
        </authorList>
    </citation>
    <scope>NUCLEOTIDE SEQUENCE [LARGE SCALE GENOMIC DNA]</scope>
    <source>
        <strain evidence="4 5">4G-K13</strain>
    </source>
</reference>
<comment type="caution">
    <text evidence="4">The sequence shown here is derived from an EMBL/GenBank/DDBJ whole genome shotgun (WGS) entry which is preliminary data.</text>
</comment>
<evidence type="ECO:0000256" key="1">
    <source>
        <dbReference type="ARBA" id="ARBA00022679"/>
    </source>
</evidence>
<dbReference type="InterPro" id="IPR006218">
    <property type="entry name" value="DAHP1/KDSA"/>
</dbReference>
<name>A0A372IND9_9BACT</name>
<dbReference type="Proteomes" id="UP000264702">
    <property type="component" value="Unassembled WGS sequence"/>
</dbReference>
<dbReference type="EMBL" id="QVQT01000004">
    <property type="protein sequence ID" value="RFU16261.1"/>
    <property type="molecule type" value="Genomic_DNA"/>
</dbReference>
<dbReference type="NCBIfam" id="NF009239">
    <property type="entry name" value="PRK12595.1"/>
    <property type="match status" value="1"/>
</dbReference>
<dbReference type="Pfam" id="PF18152">
    <property type="entry name" value="DAHP_snth_FXD"/>
    <property type="match status" value="1"/>
</dbReference>
<dbReference type="GO" id="GO:0016832">
    <property type="term" value="F:aldehyde-lyase activity"/>
    <property type="evidence" value="ECO:0007669"/>
    <property type="project" value="InterPro"/>
</dbReference>
<dbReference type="NCBIfam" id="NF006421">
    <property type="entry name" value="PRK08673.1"/>
    <property type="match status" value="1"/>
</dbReference>
<dbReference type="Gene3D" id="3.20.20.70">
    <property type="entry name" value="Aldolase class I"/>
    <property type="match status" value="1"/>
</dbReference>
<dbReference type="InterPro" id="IPR041071">
    <property type="entry name" value="DAHP_snth_FXD"/>
</dbReference>
<dbReference type="InterPro" id="IPR006268">
    <property type="entry name" value="DAHP_syn_2"/>
</dbReference>
<gene>
    <name evidence="4" type="primary">aroF</name>
    <name evidence="4" type="ORF">D0Y96_12745</name>
</gene>
<accession>A0A372IND9</accession>
<keyword evidence="1 4" id="KW-0808">Transferase</keyword>
<protein>
    <submittedName>
        <fullName evidence="4">3-deoxy-7-phosphoheptulonate synthase</fullName>
        <ecNumber evidence="4">2.5.1.54</ecNumber>
    </submittedName>
</protein>
<dbReference type="InterPro" id="IPR013785">
    <property type="entry name" value="Aldolase_TIM"/>
</dbReference>
<evidence type="ECO:0000259" key="3">
    <source>
        <dbReference type="Pfam" id="PF18152"/>
    </source>
</evidence>
<dbReference type="GO" id="GO:0003849">
    <property type="term" value="F:3-deoxy-7-phosphoheptulonate synthase activity"/>
    <property type="evidence" value="ECO:0007669"/>
    <property type="project" value="UniProtKB-EC"/>
</dbReference>
<evidence type="ECO:0000313" key="4">
    <source>
        <dbReference type="EMBL" id="RFU16261.1"/>
    </source>
</evidence>
<dbReference type="SUPFAM" id="SSF51569">
    <property type="entry name" value="Aldolase"/>
    <property type="match status" value="1"/>
</dbReference>
<keyword evidence="5" id="KW-1185">Reference proteome</keyword>
<feature type="domain" description="DAHP synthase ferredoxin-like" evidence="3">
    <location>
        <begin position="1"/>
        <end position="66"/>
    </location>
</feature>
<dbReference type="Pfam" id="PF00793">
    <property type="entry name" value="DAHP_synth_1"/>
    <property type="match status" value="1"/>
</dbReference>
<dbReference type="PANTHER" id="PTHR43018:SF2">
    <property type="entry name" value="PHOSPHO-2-DEHYDRO-3-DEOXYHEPTONATE ALDOLASE"/>
    <property type="match status" value="1"/>
</dbReference>
<dbReference type="PANTHER" id="PTHR43018">
    <property type="entry name" value="PHOSPHO-2-DEHYDRO-3-DEOXYHEPTONATE ALDOLASE"/>
    <property type="match status" value="1"/>
</dbReference>
<dbReference type="RefSeq" id="WP_117300435.1">
    <property type="nucleotide sequence ID" value="NZ_QVQT02000004.1"/>
</dbReference>
<dbReference type="InterPro" id="IPR052899">
    <property type="entry name" value="Class-I_DAHP_synthase"/>
</dbReference>
<proteinExistence type="predicted"/>
<sequence>MIVAMQDRATEEEIQAVVERMIEVGFNVHRTTGTVQTILAGVGTPGPFDHKDFEVFSGVAEVIRISSPYKLAGRSFRPEGTIVRFPNGVTVGGNEVAVMAGPCSVESREQIFAAAHFVKAGGAKFLRGGAFKPRSSPYSFQGMGLAGLELLREVGDATGLLIISEVMEISQIELMMPYVDVFQVGARNMQNFNLLREIGQVRKPVLLKRGIAATIEELLLSAEYILSGGNYDVMLCERGIRTFETYTRNTMDISAIPVVKKLSHLPILGDPSHGVGLRDKVPAMARATVAAGGDGLLMEVHPNPDKALSDGAQSLFPEQFAKLMDELRVIASAVGRSIR</sequence>
<evidence type="ECO:0000313" key="5">
    <source>
        <dbReference type="Proteomes" id="UP000264702"/>
    </source>
</evidence>
<dbReference type="EC" id="2.5.1.54" evidence="4"/>
<dbReference type="NCBIfam" id="TIGR01361">
    <property type="entry name" value="DAHP_synth_Bsub"/>
    <property type="match status" value="1"/>
</dbReference>
<feature type="domain" description="DAHP synthetase I/KDSA" evidence="2">
    <location>
        <begin position="84"/>
        <end position="329"/>
    </location>
</feature>
<dbReference type="OrthoDB" id="9780456at2"/>
<organism evidence="4 5">
    <name type="scientific">Paracidobacterium acidisoli</name>
    <dbReference type="NCBI Taxonomy" id="2303751"/>
    <lineage>
        <taxon>Bacteria</taxon>
        <taxon>Pseudomonadati</taxon>
        <taxon>Acidobacteriota</taxon>
        <taxon>Terriglobia</taxon>
        <taxon>Terriglobales</taxon>
        <taxon>Acidobacteriaceae</taxon>
        <taxon>Paracidobacterium</taxon>
    </lineage>
</organism>
<dbReference type="GO" id="GO:0009073">
    <property type="term" value="P:aromatic amino acid family biosynthetic process"/>
    <property type="evidence" value="ECO:0007669"/>
    <property type="project" value="InterPro"/>
</dbReference>
<evidence type="ECO:0000259" key="2">
    <source>
        <dbReference type="Pfam" id="PF00793"/>
    </source>
</evidence>
<dbReference type="AlphaFoldDB" id="A0A372IND9"/>